<comment type="caution">
    <text evidence="5">The sequence shown here is derived from an EMBL/GenBank/DDBJ whole genome shotgun (WGS) entry which is preliminary data.</text>
</comment>
<evidence type="ECO:0000256" key="1">
    <source>
        <dbReference type="ARBA" id="ARBA00022578"/>
    </source>
</evidence>
<keyword evidence="6" id="KW-1185">Reference proteome</keyword>
<evidence type="ECO:0000313" key="6">
    <source>
        <dbReference type="Proteomes" id="UP000248857"/>
    </source>
</evidence>
<keyword evidence="1" id="KW-0815">Transposition</keyword>
<accession>A0A2W1JH21</accession>
<evidence type="ECO:0000259" key="4">
    <source>
        <dbReference type="PROSITE" id="PS50994"/>
    </source>
</evidence>
<evidence type="ECO:0000256" key="2">
    <source>
        <dbReference type="ARBA" id="ARBA00023125"/>
    </source>
</evidence>
<evidence type="ECO:0000313" key="5">
    <source>
        <dbReference type="EMBL" id="PZD70462.1"/>
    </source>
</evidence>
<feature type="domain" description="Integrase catalytic" evidence="4">
    <location>
        <begin position="63"/>
        <end position="226"/>
    </location>
</feature>
<protein>
    <recommendedName>
        <fullName evidence="4">Integrase catalytic domain-containing protein</fullName>
    </recommendedName>
</protein>
<keyword evidence="3" id="KW-0233">DNA recombination</keyword>
<dbReference type="GO" id="GO:0032196">
    <property type="term" value="P:transposition"/>
    <property type="evidence" value="ECO:0007669"/>
    <property type="project" value="UniProtKB-KW"/>
</dbReference>
<dbReference type="InterPro" id="IPR052183">
    <property type="entry name" value="IS_Transposase"/>
</dbReference>
<dbReference type="OrthoDB" id="424490at2"/>
<dbReference type="InterPro" id="IPR032874">
    <property type="entry name" value="DDE_dom"/>
</dbReference>
<sequence length="236" mass="28014">MNPAEPFKWRHYQAEIILLNVRWYCRYPLSYRNLEDMMLERGLEVDHSTINRWVLHYGPELDDRTRPYIKPTNDSWKVDETYIKVRKKWMYLYRAIDSDGNTLDFLLTARRNAPAAERFLRKVLLNDYTQDPRVINVDKNPAYPKAIEKLQKDEDLPERSKLRAVKYLNNLIEQDHRFIKRLTKAGMGFGSFYTARRTLKGFESMNMIRKGQVKGVEKRDVMGQISFINNIFGVAA</sequence>
<dbReference type="GO" id="GO:0006310">
    <property type="term" value="P:DNA recombination"/>
    <property type="evidence" value="ECO:0007669"/>
    <property type="project" value="UniProtKB-KW"/>
</dbReference>
<dbReference type="GO" id="GO:0015074">
    <property type="term" value="P:DNA integration"/>
    <property type="evidence" value="ECO:0007669"/>
    <property type="project" value="InterPro"/>
</dbReference>
<proteinExistence type="predicted"/>
<gene>
    <name evidence="5" type="ORF">C1752_12033</name>
</gene>
<dbReference type="PANTHER" id="PTHR35528:SF3">
    <property type="entry name" value="BLL1675 PROTEIN"/>
    <property type="match status" value="1"/>
</dbReference>
<dbReference type="NCBIfam" id="NF033587">
    <property type="entry name" value="transpos_IS6"/>
    <property type="match status" value="1"/>
</dbReference>
<dbReference type="PROSITE" id="PS50994">
    <property type="entry name" value="INTEGRASE"/>
    <property type="match status" value="1"/>
</dbReference>
<dbReference type="GO" id="GO:0003677">
    <property type="term" value="F:DNA binding"/>
    <property type="evidence" value="ECO:0007669"/>
    <property type="project" value="UniProtKB-KW"/>
</dbReference>
<dbReference type="InterPro" id="IPR047930">
    <property type="entry name" value="Transpos_IS6"/>
</dbReference>
<dbReference type="AlphaFoldDB" id="A0A2W1JH21"/>
<name>A0A2W1JH21_9CYAN</name>
<dbReference type="EMBL" id="PQWO01000036">
    <property type="protein sequence ID" value="PZD70462.1"/>
    <property type="molecule type" value="Genomic_DNA"/>
</dbReference>
<dbReference type="PANTHER" id="PTHR35528">
    <property type="entry name" value="BLL1675 PROTEIN"/>
    <property type="match status" value="1"/>
</dbReference>
<keyword evidence="2" id="KW-0238">DNA-binding</keyword>
<dbReference type="RefSeq" id="WP_110988980.1">
    <property type="nucleotide sequence ID" value="NZ_CAWNWM010000036.1"/>
</dbReference>
<dbReference type="InterPro" id="IPR001584">
    <property type="entry name" value="Integrase_cat-core"/>
</dbReference>
<dbReference type="Proteomes" id="UP000248857">
    <property type="component" value="Unassembled WGS sequence"/>
</dbReference>
<organism evidence="5 6">
    <name type="scientific">Acaryochloris thomasi RCC1774</name>
    <dbReference type="NCBI Taxonomy" id="1764569"/>
    <lineage>
        <taxon>Bacteria</taxon>
        <taxon>Bacillati</taxon>
        <taxon>Cyanobacteriota</taxon>
        <taxon>Cyanophyceae</taxon>
        <taxon>Acaryochloridales</taxon>
        <taxon>Acaryochloridaceae</taxon>
        <taxon>Acaryochloris</taxon>
        <taxon>Acaryochloris thomasi</taxon>
    </lineage>
</organism>
<reference evidence="5 6" key="1">
    <citation type="journal article" date="2018" name="Sci. Rep.">
        <title>A novel species of the marine cyanobacterium Acaryochloris with a unique pigment content and lifestyle.</title>
        <authorList>
            <person name="Partensky F."/>
            <person name="Six C."/>
            <person name="Ratin M."/>
            <person name="Garczarek L."/>
            <person name="Vaulot D."/>
            <person name="Probert I."/>
            <person name="Calteau A."/>
            <person name="Gourvil P."/>
            <person name="Marie D."/>
            <person name="Grebert T."/>
            <person name="Bouchier C."/>
            <person name="Le Panse S."/>
            <person name="Gachenot M."/>
            <person name="Rodriguez F."/>
            <person name="Garrido J.L."/>
        </authorList>
    </citation>
    <scope>NUCLEOTIDE SEQUENCE [LARGE SCALE GENOMIC DNA]</scope>
    <source>
        <strain evidence="5 6">RCC1774</strain>
    </source>
</reference>
<dbReference type="Pfam" id="PF13610">
    <property type="entry name" value="DDE_Tnp_IS240"/>
    <property type="match status" value="1"/>
</dbReference>
<evidence type="ECO:0000256" key="3">
    <source>
        <dbReference type="ARBA" id="ARBA00023172"/>
    </source>
</evidence>